<dbReference type="SUPFAM" id="SSF56300">
    <property type="entry name" value="Metallo-dependent phosphatases"/>
    <property type="match status" value="1"/>
</dbReference>
<keyword evidence="7" id="KW-0233">DNA recombination</keyword>
<comment type="similarity">
    <text evidence="1 7">Belongs to the SbcD family.</text>
</comment>
<proteinExistence type="inferred from homology"/>
<dbReference type="InterPro" id="IPR004593">
    <property type="entry name" value="SbcD"/>
</dbReference>
<evidence type="ECO:0000256" key="1">
    <source>
        <dbReference type="ARBA" id="ARBA00010555"/>
    </source>
</evidence>
<dbReference type="CDD" id="cd00840">
    <property type="entry name" value="MPP_Mre11_N"/>
    <property type="match status" value="1"/>
</dbReference>
<evidence type="ECO:0000259" key="9">
    <source>
        <dbReference type="Pfam" id="PF12320"/>
    </source>
</evidence>
<dbReference type="GO" id="GO:0006310">
    <property type="term" value="P:DNA recombination"/>
    <property type="evidence" value="ECO:0007669"/>
    <property type="project" value="UniProtKB-KW"/>
</dbReference>
<dbReference type="InterPro" id="IPR026843">
    <property type="entry name" value="SbcD_C"/>
</dbReference>
<gene>
    <name evidence="7 10" type="primary">sbcD</name>
    <name evidence="10" type="ORF">NCTC11645_00924</name>
</gene>
<evidence type="ECO:0000256" key="5">
    <source>
        <dbReference type="ARBA" id="ARBA00022801"/>
    </source>
</evidence>
<evidence type="ECO:0000256" key="7">
    <source>
        <dbReference type="RuleBase" id="RU363069"/>
    </source>
</evidence>
<dbReference type="Gene3D" id="3.60.21.10">
    <property type="match status" value="1"/>
</dbReference>
<dbReference type="InterPro" id="IPR041796">
    <property type="entry name" value="Mre11_N"/>
</dbReference>
<dbReference type="GO" id="GO:0008408">
    <property type="term" value="F:3'-5' exonuclease activity"/>
    <property type="evidence" value="ECO:0007669"/>
    <property type="project" value="InterPro"/>
</dbReference>
<reference evidence="10 11" key="1">
    <citation type="submission" date="2018-06" db="EMBL/GenBank/DDBJ databases">
        <authorList>
            <consortium name="Pathogen Informatics"/>
            <person name="Doyle S."/>
        </authorList>
    </citation>
    <scope>NUCLEOTIDE SEQUENCE [LARGE SCALE GENOMIC DNA]</scope>
    <source>
        <strain evidence="10 11">NCTC11645</strain>
    </source>
</reference>
<dbReference type="EMBL" id="UGHD01000002">
    <property type="protein sequence ID" value="STO56567.1"/>
    <property type="molecule type" value="Genomic_DNA"/>
</dbReference>
<dbReference type="NCBIfam" id="TIGR00619">
    <property type="entry name" value="sbcd"/>
    <property type="match status" value="1"/>
</dbReference>
<dbReference type="GeneID" id="58895546"/>
<dbReference type="InterPro" id="IPR004843">
    <property type="entry name" value="Calcineurin-like_PHP"/>
</dbReference>
<evidence type="ECO:0000313" key="11">
    <source>
        <dbReference type="Proteomes" id="UP000254512"/>
    </source>
</evidence>
<feature type="domain" description="Calcineurin-like phosphoesterase" evidence="8">
    <location>
        <begin position="2"/>
        <end position="233"/>
    </location>
</feature>
<accession>A0A377HK74</accession>
<dbReference type="Pfam" id="PF12320">
    <property type="entry name" value="SbcD_C"/>
    <property type="match status" value="1"/>
</dbReference>
<keyword evidence="5 7" id="KW-0378">Hydrolase</keyword>
<dbReference type="Proteomes" id="UP000254512">
    <property type="component" value="Unassembled WGS sequence"/>
</dbReference>
<dbReference type="GO" id="GO:0004519">
    <property type="term" value="F:endonuclease activity"/>
    <property type="evidence" value="ECO:0007669"/>
    <property type="project" value="UniProtKB-KW"/>
</dbReference>
<dbReference type="PANTHER" id="PTHR30337:SF0">
    <property type="entry name" value="NUCLEASE SBCCD SUBUNIT D"/>
    <property type="match status" value="1"/>
</dbReference>
<dbReference type="InterPro" id="IPR050535">
    <property type="entry name" value="DNA_Repair-Maintenance_Comp"/>
</dbReference>
<keyword evidence="6 7" id="KW-0269">Exonuclease</keyword>
<comment type="function">
    <text evidence="7">SbcCD cleaves DNA hairpin structures. These structures can inhibit DNA replication and are intermediates in certain DNA recombination reactions. The complex acts as a 3'-&gt;5' double strand exonuclease that can open hairpins. It also has a 5' single-strand endonuclease activity.</text>
</comment>
<keyword evidence="7" id="KW-0235">DNA replication</keyword>
<organism evidence="10 11">
    <name type="scientific">Grimontia hollisae</name>
    <name type="common">Vibrio hollisae</name>
    <dbReference type="NCBI Taxonomy" id="673"/>
    <lineage>
        <taxon>Bacteria</taxon>
        <taxon>Pseudomonadati</taxon>
        <taxon>Pseudomonadota</taxon>
        <taxon>Gammaproteobacteria</taxon>
        <taxon>Vibrionales</taxon>
        <taxon>Vibrionaceae</taxon>
        <taxon>Grimontia</taxon>
    </lineage>
</organism>
<keyword evidence="4 7" id="KW-0540">Nuclease</keyword>
<evidence type="ECO:0000256" key="4">
    <source>
        <dbReference type="ARBA" id="ARBA00022722"/>
    </source>
</evidence>
<protein>
    <recommendedName>
        <fullName evidence="3 7">Nuclease SbcCD subunit D</fullName>
    </recommendedName>
</protein>
<dbReference type="PANTHER" id="PTHR30337">
    <property type="entry name" value="COMPONENT OF ATP-DEPENDENT DSDNA EXONUCLEASE"/>
    <property type="match status" value="1"/>
</dbReference>
<dbReference type="GO" id="GO:0006260">
    <property type="term" value="P:DNA replication"/>
    <property type="evidence" value="ECO:0007669"/>
    <property type="project" value="UniProtKB-KW"/>
</dbReference>
<feature type="domain" description="Nuclease SbcCD subunit D C-terminal" evidence="9">
    <location>
        <begin position="296"/>
        <end position="385"/>
    </location>
</feature>
<evidence type="ECO:0000259" key="8">
    <source>
        <dbReference type="Pfam" id="PF00149"/>
    </source>
</evidence>
<evidence type="ECO:0000256" key="2">
    <source>
        <dbReference type="ARBA" id="ARBA00011322"/>
    </source>
</evidence>
<name>A0A377HK74_GRIHO</name>
<dbReference type="RefSeq" id="WP_005507068.1">
    <property type="nucleotide sequence ID" value="NZ_CP014056.2"/>
</dbReference>
<dbReference type="Pfam" id="PF00149">
    <property type="entry name" value="Metallophos"/>
    <property type="match status" value="1"/>
</dbReference>
<dbReference type="InterPro" id="IPR029052">
    <property type="entry name" value="Metallo-depent_PP-like"/>
</dbReference>
<evidence type="ECO:0000256" key="6">
    <source>
        <dbReference type="ARBA" id="ARBA00022839"/>
    </source>
</evidence>
<keyword evidence="7" id="KW-0255">Endonuclease</keyword>
<dbReference type="STRING" id="673.AL542_06465"/>
<sequence>MIKIIHTSDWHLGHQLHGFDRDHEHQQFLNWLSDLLITEQVDVLLVSGDVFDTANPPASAWQMLYRFLAEISKALPDLDVIIAGGNHDSPSKLDAPHDLLKAFDLHMVGGIRRDNDGSLDTDRMLVSVSGKDGSKAIVMAVPFLRSADLRTQHLDEVDDRLIAGVEDVYREMLEAAEKQRHGGEAIIAMGHLYMASGQLSEMSERRVLGGNQHALPASIFDDKIDYVALGHLHLAQKVAGQERIRYCGSPIPLSISERDYKHQVLGVELADGKLASVTPHYVPRAVDILRKPSKPQPLDVVLQELKNWQPDTLPRESQPLVEVPVLMDAPQPMLREKIHAALEGKPVRLARIAPHYTQQGQAEHFAAKRLDDVSPEQVFQYGWEQKFDGAPPQEICDAFHALLTMVEEQEEGQA</sequence>
<comment type="subunit">
    <text evidence="2 7">Heterodimer of SbcC and SbcD.</text>
</comment>
<evidence type="ECO:0000313" key="10">
    <source>
        <dbReference type="EMBL" id="STO56567.1"/>
    </source>
</evidence>
<evidence type="ECO:0000256" key="3">
    <source>
        <dbReference type="ARBA" id="ARBA00013365"/>
    </source>
</evidence>
<dbReference type="AlphaFoldDB" id="A0A377HK74"/>